<gene>
    <name evidence="2" type="ORF">SAMN05421790_102384</name>
</gene>
<accession>A0A1N7K0H4</accession>
<dbReference type="EMBL" id="FTOD01000002">
    <property type="protein sequence ID" value="SIS55078.1"/>
    <property type="molecule type" value="Genomic_DNA"/>
</dbReference>
<feature type="domain" description="RCK C-terminal" evidence="1">
    <location>
        <begin position="76"/>
        <end position="161"/>
    </location>
</feature>
<dbReference type="PANTHER" id="PTHR30445:SF8">
    <property type="entry name" value="K(+)_H(+) ANTIPORTER SUBUNIT KHTT"/>
    <property type="match status" value="1"/>
</dbReference>
<reference evidence="3" key="1">
    <citation type="submission" date="2017-01" db="EMBL/GenBank/DDBJ databases">
        <authorList>
            <person name="Varghese N."/>
            <person name="Submissions S."/>
        </authorList>
    </citation>
    <scope>NUCLEOTIDE SEQUENCE [LARGE SCALE GENOMIC DNA]</scope>
    <source>
        <strain evidence="3">DSM 45196</strain>
    </source>
</reference>
<dbReference type="SUPFAM" id="SSF116726">
    <property type="entry name" value="TrkA C-terminal domain-like"/>
    <property type="match status" value="1"/>
</dbReference>
<dbReference type="GO" id="GO:0008324">
    <property type="term" value="F:monoatomic cation transmembrane transporter activity"/>
    <property type="evidence" value="ECO:0007669"/>
    <property type="project" value="InterPro"/>
</dbReference>
<protein>
    <submittedName>
        <fullName evidence="2">Potassium/proton antiporter regulatory subunit, CPA2 family</fullName>
    </submittedName>
</protein>
<dbReference type="Proteomes" id="UP000186795">
    <property type="component" value="Unassembled WGS sequence"/>
</dbReference>
<evidence type="ECO:0000259" key="1">
    <source>
        <dbReference type="PROSITE" id="PS51202"/>
    </source>
</evidence>
<dbReference type="Pfam" id="PF25991">
    <property type="entry name" value="KhtT_N"/>
    <property type="match status" value="1"/>
</dbReference>
<evidence type="ECO:0000313" key="2">
    <source>
        <dbReference type="EMBL" id="SIS55078.1"/>
    </source>
</evidence>
<dbReference type="InterPro" id="IPR050144">
    <property type="entry name" value="AAE_transporter"/>
</dbReference>
<dbReference type="PIRSF" id="PIRSF005028">
    <property type="entry name" value="KhtT"/>
    <property type="match status" value="1"/>
</dbReference>
<dbReference type="GO" id="GO:0006813">
    <property type="term" value="P:potassium ion transport"/>
    <property type="evidence" value="ECO:0007669"/>
    <property type="project" value="InterPro"/>
</dbReference>
<dbReference type="Gene3D" id="3.30.70.1450">
    <property type="entry name" value="Regulator of K+ conductance, C-terminal domain"/>
    <property type="match status" value="1"/>
</dbReference>
<dbReference type="InterPro" id="IPR058776">
    <property type="entry name" value="KhtT-like_N"/>
</dbReference>
<dbReference type="InterPro" id="IPR006037">
    <property type="entry name" value="RCK_C"/>
</dbReference>
<dbReference type="InterPro" id="IPR036721">
    <property type="entry name" value="RCK_C_sf"/>
</dbReference>
<evidence type="ECO:0000313" key="3">
    <source>
        <dbReference type="Proteomes" id="UP000186795"/>
    </source>
</evidence>
<dbReference type="InterPro" id="IPR026278">
    <property type="entry name" value="KhtT"/>
</dbReference>
<dbReference type="AlphaFoldDB" id="A0A1N7K0H4"/>
<name>A0A1N7K0H4_9BACL</name>
<proteinExistence type="predicted"/>
<sequence>MNIGETDLPGIGRKFEVSARSGDQMVIIIHDDGRRELYRKNPDDPDESISIATFDDDEARHLAGIIGGMTYKPKALETIEVALDDLVIEWFKLESDARCIGNTIGNLKVREMTGATIIAVIDKGHQKHLIPGPDFPLVAGSTLIAAGERAQLKMLKMYLRKGL</sequence>
<dbReference type="Pfam" id="PF02080">
    <property type="entry name" value="TrkA_C"/>
    <property type="match status" value="1"/>
</dbReference>
<dbReference type="PANTHER" id="PTHR30445">
    <property type="entry name" value="K(+)_H(+) ANTIPORTER SUBUNIT KHTT"/>
    <property type="match status" value="1"/>
</dbReference>
<dbReference type="RefSeq" id="WP_009710264.1">
    <property type="nucleotide sequence ID" value="NZ_CP048103.1"/>
</dbReference>
<dbReference type="PROSITE" id="PS51202">
    <property type="entry name" value="RCK_C"/>
    <property type="match status" value="1"/>
</dbReference>
<organism evidence="2 3">
    <name type="scientific">Kroppenstedtia eburnea</name>
    <dbReference type="NCBI Taxonomy" id="714067"/>
    <lineage>
        <taxon>Bacteria</taxon>
        <taxon>Bacillati</taxon>
        <taxon>Bacillota</taxon>
        <taxon>Bacilli</taxon>
        <taxon>Bacillales</taxon>
        <taxon>Thermoactinomycetaceae</taxon>
        <taxon>Kroppenstedtia</taxon>
    </lineage>
</organism>
<keyword evidence="3" id="KW-1185">Reference proteome</keyword>